<gene>
    <name evidence="2" type="ORF">BU16DRAFT_462608</name>
</gene>
<dbReference type="Proteomes" id="UP000799750">
    <property type="component" value="Unassembled WGS sequence"/>
</dbReference>
<proteinExistence type="predicted"/>
<dbReference type="AlphaFoldDB" id="A0A6A6QV01"/>
<sequence>MSPTRFAGLRATCPPRTKIAAIRAQHLHSTPLRAFPRKDDQDRESLKPESTEYSKSGSDDAAAGGAAAFDPSTTSPEAEKESGEKEAGKHSSLNVSPGNPEVSKARGAEEGGAQSSPGKEGSERSRTSGGGSAPKAGGGQSG</sequence>
<evidence type="ECO:0000313" key="2">
    <source>
        <dbReference type="EMBL" id="KAF2494757.1"/>
    </source>
</evidence>
<accession>A0A6A6QV01</accession>
<dbReference type="PANTHER" id="PTHR42090:SF1">
    <property type="match status" value="1"/>
</dbReference>
<feature type="compositionally biased region" description="Basic and acidic residues" evidence="1">
    <location>
        <begin position="36"/>
        <end position="52"/>
    </location>
</feature>
<dbReference type="EMBL" id="MU004190">
    <property type="protein sequence ID" value="KAF2494757.1"/>
    <property type="molecule type" value="Genomic_DNA"/>
</dbReference>
<feature type="region of interest" description="Disordered" evidence="1">
    <location>
        <begin position="24"/>
        <end position="142"/>
    </location>
</feature>
<feature type="compositionally biased region" description="Low complexity" evidence="1">
    <location>
        <begin position="59"/>
        <end position="68"/>
    </location>
</feature>
<keyword evidence="3" id="KW-1185">Reference proteome</keyword>
<feature type="compositionally biased region" description="Gly residues" evidence="1">
    <location>
        <begin position="128"/>
        <end position="142"/>
    </location>
</feature>
<reference evidence="2" key="1">
    <citation type="journal article" date="2020" name="Stud. Mycol.">
        <title>101 Dothideomycetes genomes: a test case for predicting lifestyles and emergence of pathogens.</title>
        <authorList>
            <person name="Haridas S."/>
            <person name="Albert R."/>
            <person name="Binder M."/>
            <person name="Bloem J."/>
            <person name="Labutti K."/>
            <person name="Salamov A."/>
            <person name="Andreopoulos B."/>
            <person name="Baker S."/>
            <person name="Barry K."/>
            <person name="Bills G."/>
            <person name="Bluhm B."/>
            <person name="Cannon C."/>
            <person name="Castanera R."/>
            <person name="Culley D."/>
            <person name="Daum C."/>
            <person name="Ezra D."/>
            <person name="Gonzalez J."/>
            <person name="Henrissat B."/>
            <person name="Kuo A."/>
            <person name="Liang C."/>
            <person name="Lipzen A."/>
            <person name="Lutzoni F."/>
            <person name="Magnuson J."/>
            <person name="Mondo S."/>
            <person name="Nolan M."/>
            <person name="Ohm R."/>
            <person name="Pangilinan J."/>
            <person name="Park H.-J."/>
            <person name="Ramirez L."/>
            <person name="Alfaro M."/>
            <person name="Sun H."/>
            <person name="Tritt A."/>
            <person name="Yoshinaga Y."/>
            <person name="Zwiers L.-H."/>
            <person name="Turgeon B."/>
            <person name="Goodwin S."/>
            <person name="Spatafora J."/>
            <person name="Crous P."/>
            <person name="Grigoriev I."/>
        </authorList>
    </citation>
    <scope>NUCLEOTIDE SEQUENCE</scope>
    <source>
        <strain evidence="2">CBS 269.34</strain>
    </source>
</reference>
<feature type="compositionally biased region" description="Basic and acidic residues" evidence="1">
    <location>
        <begin position="77"/>
        <end position="89"/>
    </location>
</feature>
<evidence type="ECO:0000256" key="1">
    <source>
        <dbReference type="SAM" id="MobiDB-lite"/>
    </source>
</evidence>
<dbReference type="PANTHER" id="PTHR42090">
    <property type="match status" value="1"/>
</dbReference>
<name>A0A6A6QV01_9PEZI</name>
<protein>
    <submittedName>
        <fullName evidence="2">Uncharacterized protein</fullName>
    </submittedName>
</protein>
<organism evidence="2 3">
    <name type="scientific">Lophium mytilinum</name>
    <dbReference type="NCBI Taxonomy" id="390894"/>
    <lineage>
        <taxon>Eukaryota</taxon>
        <taxon>Fungi</taxon>
        <taxon>Dikarya</taxon>
        <taxon>Ascomycota</taxon>
        <taxon>Pezizomycotina</taxon>
        <taxon>Dothideomycetes</taxon>
        <taxon>Pleosporomycetidae</taxon>
        <taxon>Mytilinidiales</taxon>
        <taxon>Mytilinidiaceae</taxon>
        <taxon>Lophium</taxon>
    </lineage>
</organism>
<dbReference type="OrthoDB" id="4220319at2759"/>
<evidence type="ECO:0000313" key="3">
    <source>
        <dbReference type="Proteomes" id="UP000799750"/>
    </source>
</evidence>